<dbReference type="AlphaFoldDB" id="A0A9X1YHL4"/>
<dbReference type="SUPFAM" id="SSF143081">
    <property type="entry name" value="BB1717-like"/>
    <property type="match status" value="1"/>
</dbReference>
<dbReference type="RefSeq" id="WP_275682512.1">
    <property type="nucleotide sequence ID" value="NZ_JAJLJH010000002.1"/>
</dbReference>
<reference evidence="10" key="1">
    <citation type="submission" date="2021-11" db="EMBL/GenBank/DDBJ databases">
        <title>BS-T2-15 a new species belonging to the Comamonadaceae family isolated from the soil of a French oak forest.</title>
        <authorList>
            <person name="Mieszkin S."/>
            <person name="Alain K."/>
        </authorList>
    </citation>
    <scope>NUCLEOTIDE SEQUENCE</scope>
    <source>
        <strain evidence="10">BS-T2-15</strain>
    </source>
</reference>
<evidence type="ECO:0000256" key="9">
    <source>
        <dbReference type="SAM" id="MobiDB-lite"/>
    </source>
</evidence>
<dbReference type="Proteomes" id="UP001139353">
    <property type="component" value="Unassembled WGS sequence"/>
</dbReference>
<evidence type="ECO:0000256" key="6">
    <source>
        <dbReference type="ARBA" id="ARBA00023125"/>
    </source>
</evidence>
<keyword evidence="2 8" id="KW-0645">Protease</keyword>
<feature type="compositionally biased region" description="Low complexity" evidence="9">
    <location>
        <begin position="214"/>
        <end position="224"/>
    </location>
</feature>
<name>A0A9X1YHL4_9BURK</name>
<protein>
    <recommendedName>
        <fullName evidence="8">Abasic site processing protein</fullName>
        <ecNumber evidence="8">3.4.-.-</ecNumber>
    </recommendedName>
</protein>
<feature type="region of interest" description="Disordered" evidence="9">
    <location>
        <begin position="214"/>
        <end position="252"/>
    </location>
</feature>
<dbReference type="InterPro" id="IPR036590">
    <property type="entry name" value="SRAP-like"/>
</dbReference>
<gene>
    <name evidence="10" type="ORF">LPC04_12300</name>
</gene>
<evidence type="ECO:0000256" key="1">
    <source>
        <dbReference type="ARBA" id="ARBA00008136"/>
    </source>
</evidence>
<evidence type="ECO:0000256" key="2">
    <source>
        <dbReference type="ARBA" id="ARBA00022670"/>
    </source>
</evidence>
<proteinExistence type="inferred from homology"/>
<dbReference type="GO" id="GO:0106300">
    <property type="term" value="P:protein-DNA covalent cross-linking repair"/>
    <property type="evidence" value="ECO:0007669"/>
    <property type="project" value="InterPro"/>
</dbReference>
<accession>A0A9X1YHL4</accession>
<evidence type="ECO:0000256" key="3">
    <source>
        <dbReference type="ARBA" id="ARBA00022763"/>
    </source>
</evidence>
<dbReference type="Pfam" id="PF02586">
    <property type="entry name" value="SRAP"/>
    <property type="match status" value="1"/>
</dbReference>
<sequence>MCSNYRPVTRLDRLLTFFGVEREKDEAPDDVFPTGMAPFIRLSIEGQEGGPPALVAEDGMFGLLPGFATELAFGRRTYNARSETIATLPSFRQPWAAGQRCIIPAEAVFEPCYESGKAVRWRVSQHGDVPMGIAGLYRRWRNPKGGELFTFTMITVNADTHPVYRRLFKPGDEKRMVVILDPADYLPWLTCGLPDAPRFFKAWPGPLLAEPAPLARAPRAATEPPARDEILPPKPPKPAPPPPEPPAQGSLF</sequence>
<keyword evidence="11" id="KW-1185">Reference proteome</keyword>
<keyword evidence="3" id="KW-0227">DNA damage</keyword>
<keyword evidence="7" id="KW-0456">Lyase</keyword>
<dbReference type="GO" id="GO:0016829">
    <property type="term" value="F:lyase activity"/>
    <property type="evidence" value="ECO:0007669"/>
    <property type="project" value="UniProtKB-KW"/>
</dbReference>
<evidence type="ECO:0000256" key="5">
    <source>
        <dbReference type="ARBA" id="ARBA00023124"/>
    </source>
</evidence>
<evidence type="ECO:0000256" key="7">
    <source>
        <dbReference type="ARBA" id="ARBA00023239"/>
    </source>
</evidence>
<dbReference type="EC" id="3.4.-.-" evidence="8"/>
<comment type="caution">
    <text evidence="10">The sequence shown here is derived from an EMBL/GenBank/DDBJ whole genome shotgun (WGS) entry which is preliminary data.</text>
</comment>
<organism evidence="10 11">
    <name type="scientific">Scleromatobacter humisilvae</name>
    <dbReference type="NCBI Taxonomy" id="2897159"/>
    <lineage>
        <taxon>Bacteria</taxon>
        <taxon>Pseudomonadati</taxon>
        <taxon>Pseudomonadota</taxon>
        <taxon>Betaproteobacteria</taxon>
        <taxon>Burkholderiales</taxon>
        <taxon>Sphaerotilaceae</taxon>
        <taxon>Scleromatobacter</taxon>
    </lineage>
</organism>
<dbReference type="GO" id="GO:0003697">
    <property type="term" value="F:single-stranded DNA binding"/>
    <property type="evidence" value="ECO:0007669"/>
    <property type="project" value="InterPro"/>
</dbReference>
<dbReference type="InterPro" id="IPR003738">
    <property type="entry name" value="SRAP"/>
</dbReference>
<dbReference type="GO" id="GO:0006508">
    <property type="term" value="P:proteolysis"/>
    <property type="evidence" value="ECO:0007669"/>
    <property type="project" value="UniProtKB-KW"/>
</dbReference>
<evidence type="ECO:0000313" key="10">
    <source>
        <dbReference type="EMBL" id="MCK9686489.1"/>
    </source>
</evidence>
<dbReference type="PANTHER" id="PTHR13604:SF0">
    <property type="entry name" value="ABASIC SITE PROCESSING PROTEIN HMCES"/>
    <property type="match status" value="1"/>
</dbReference>
<keyword evidence="6" id="KW-0238">DNA-binding</keyword>
<dbReference type="EMBL" id="JAJLJH010000002">
    <property type="protein sequence ID" value="MCK9686489.1"/>
    <property type="molecule type" value="Genomic_DNA"/>
</dbReference>
<evidence type="ECO:0000256" key="8">
    <source>
        <dbReference type="RuleBase" id="RU364100"/>
    </source>
</evidence>
<feature type="compositionally biased region" description="Pro residues" evidence="9">
    <location>
        <begin position="232"/>
        <end position="246"/>
    </location>
</feature>
<dbReference type="GO" id="GO:0008233">
    <property type="term" value="F:peptidase activity"/>
    <property type="evidence" value="ECO:0007669"/>
    <property type="project" value="UniProtKB-KW"/>
</dbReference>
<evidence type="ECO:0000256" key="4">
    <source>
        <dbReference type="ARBA" id="ARBA00022801"/>
    </source>
</evidence>
<dbReference type="PANTHER" id="PTHR13604">
    <property type="entry name" value="DC12-RELATED"/>
    <property type="match status" value="1"/>
</dbReference>
<evidence type="ECO:0000313" key="11">
    <source>
        <dbReference type="Proteomes" id="UP001139353"/>
    </source>
</evidence>
<comment type="similarity">
    <text evidence="1 8">Belongs to the SOS response-associated peptidase family.</text>
</comment>
<keyword evidence="5" id="KW-0190">Covalent protein-DNA linkage</keyword>
<dbReference type="Gene3D" id="3.90.1680.10">
    <property type="entry name" value="SOS response associated peptidase-like"/>
    <property type="match status" value="1"/>
</dbReference>
<keyword evidence="4 8" id="KW-0378">Hydrolase</keyword>